<evidence type="ECO:0000313" key="2">
    <source>
        <dbReference type="EMBL" id="PIR47499.1"/>
    </source>
</evidence>
<gene>
    <name evidence="2" type="ORF">COV06_03550</name>
</gene>
<dbReference type="EMBL" id="PCYM01000006">
    <property type="protein sequence ID" value="PIR47499.1"/>
    <property type="molecule type" value="Genomic_DNA"/>
</dbReference>
<keyword evidence="1" id="KW-0812">Transmembrane</keyword>
<organism evidence="2 3">
    <name type="scientific">Candidatus Uhrbacteria bacterium CG10_big_fil_rev_8_21_14_0_10_50_16</name>
    <dbReference type="NCBI Taxonomy" id="1975039"/>
    <lineage>
        <taxon>Bacteria</taxon>
        <taxon>Candidatus Uhriibacteriota</taxon>
    </lineage>
</organism>
<protein>
    <submittedName>
        <fullName evidence="2">Uncharacterized protein</fullName>
    </submittedName>
</protein>
<keyword evidence="1" id="KW-1133">Transmembrane helix</keyword>
<keyword evidence="1" id="KW-0472">Membrane</keyword>
<accession>A0A2H0RLS8</accession>
<evidence type="ECO:0000256" key="1">
    <source>
        <dbReference type="SAM" id="Phobius"/>
    </source>
</evidence>
<sequence>MWFENKKRPRGTIVVEVLIAIGLTAVLVVSAVSLTVRVRRMIEQTSVEARGAMLAQEGLAALQGVSFDDLNSGTTGALEWSNPSWNVVPGTTEVIDDFTRIVSVEPVYRDGSCLVVTSGGTVDPDSLLLKSKTSWTTLSGADRSVTSTSHRTRWNNPQGSCFLPAQAGNISIDLTIAGWQGEKQLRDVYIENTGTQSVTIDKIRFEWNSSATINQVFLELDKVWSSGGPGTPLGVQNSIAELDIVDVNIDPGNRDQMHKVQFSQEMENVTLTITLIFTDGTELSSGPFTP</sequence>
<reference evidence="2 3" key="1">
    <citation type="submission" date="2017-09" db="EMBL/GenBank/DDBJ databases">
        <title>Depth-based differentiation of microbial function through sediment-hosted aquifers and enrichment of novel symbionts in the deep terrestrial subsurface.</title>
        <authorList>
            <person name="Probst A.J."/>
            <person name="Ladd B."/>
            <person name="Jarett J.K."/>
            <person name="Geller-Mcgrath D.E."/>
            <person name="Sieber C.M."/>
            <person name="Emerson J.B."/>
            <person name="Anantharaman K."/>
            <person name="Thomas B.C."/>
            <person name="Malmstrom R."/>
            <person name="Stieglmeier M."/>
            <person name="Klingl A."/>
            <person name="Woyke T."/>
            <person name="Ryan C.M."/>
            <person name="Banfield J.F."/>
        </authorList>
    </citation>
    <scope>NUCLEOTIDE SEQUENCE [LARGE SCALE GENOMIC DNA]</scope>
    <source>
        <strain evidence="2">CG10_big_fil_rev_8_21_14_0_10_50_16</strain>
    </source>
</reference>
<comment type="caution">
    <text evidence="2">The sequence shown here is derived from an EMBL/GenBank/DDBJ whole genome shotgun (WGS) entry which is preliminary data.</text>
</comment>
<evidence type="ECO:0000313" key="3">
    <source>
        <dbReference type="Proteomes" id="UP000230084"/>
    </source>
</evidence>
<name>A0A2H0RLS8_9BACT</name>
<feature type="transmembrane region" description="Helical" evidence="1">
    <location>
        <begin position="12"/>
        <end position="36"/>
    </location>
</feature>
<dbReference type="Proteomes" id="UP000230084">
    <property type="component" value="Unassembled WGS sequence"/>
</dbReference>
<proteinExistence type="predicted"/>
<dbReference type="AlphaFoldDB" id="A0A2H0RLS8"/>